<accession>A0A498J852</accession>
<proteinExistence type="predicted"/>
<keyword evidence="2" id="KW-1185">Reference proteome</keyword>
<protein>
    <submittedName>
        <fullName evidence="1">Uncharacterized protein</fullName>
    </submittedName>
</protein>
<evidence type="ECO:0000313" key="2">
    <source>
        <dbReference type="Proteomes" id="UP000290289"/>
    </source>
</evidence>
<gene>
    <name evidence="1" type="ORF">DVH24_031928</name>
</gene>
<dbReference type="Proteomes" id="UP000290289">
    <property type="component" value="Chromosome 9"/>
</dbReference>
<reference evidence="1 2" key="1">
    <citation type="submission" date="2018-10" db="EMBL/GenBank/DDBJ databases">
        <title>A high-quality apple genome assembly.</title>
        <authorList>
            <person name="Hu J."/>
        </authorList>
    </citation>
    <scope>NUCLEOTIDE SEQUENCE [LARGE SCALE GENOMIC DNA]</scope>
    <source>
        <strain evidence="2">cv. HFTH1</strain>
        <tissue evidence="1">Young leaf</tissue>
    </source>
</reference>
<comment type="caution">
    <text evidence="1">The sequence shown here is derived from an EMBL/GenBank/DDBJ whole genome shotgun (WGS) entry which is preliminary data.</text>
</comment>
<dbReference type="AlphaFoldDB" id="A0A498J852"/>
<name>A0A498J852_MALDO</name>
<dbReference type="EMBL" id="RDQH01000335">
    <property type="protein sequence ID" value="RXH89571.1"/>
    <property type="molecule type" value="Genomic_DNA"/>
</dbReference>
<sequence length="82" mass="8693">MIGRLIFDHPVNLNIHHPPSEKTVDRAAVADGKATKLVNLASSDWLSGKFVPNPNEATPTIIAVLAFVGPATSIPTRGHEGD</sequence>
<evidence type="ECO:0000313" key="1">
    <source>
        <dbReference type="EMBL" id="RXH89571.1"/>
    </source>
</evidence>
<organism evidence="1 2">
    <name type="scientific">Malus domestica</name>
    <name type="common">Apple</name>
    <name type="synonym">Pyrus malus</name>
    <dbReference type="NCBI Taxonomy" id="3750"/>
    <lineage>
        <taxon>Eukaryota</taxon>
        <taxon>Viridiplantae</taxon>
        <taxon>Streptophyta</taxon>
        <taxon>Embryophyta</taxon>
        <taxon>Tracheophyta</taxon>
        <taxon>Spermatophyta</taxon>
        <taxon>Magnoliopsida</taxon>
        <taxon>eudicotyledons</taxon>
        <taxon>Gunneridae</taxon>
        <taxon>Pentapetalae</taxon>
        <taxon>rosids</taxon>
        <taxon>fabids</taxon>
        <taxon>Rosales</taxon>
        <taxon>Rosaceae</taxon>
        <taxon>Amygdaloideae</taxon>
        <taxon>Maleae</taxon>
        <taxon>Malus</taxon>
    </lineage>
</organism>